<dbReference type="Gene3D" id="1.10.1660.10">
    <property type="match status" value="1"/>
</dbReference>
<evidence type="ECO:0000313" key="3">
    <source>
        <dbReference type="Proteomes" id="UP001271890"/>
    </source>
</evidence>
<dbReference type="EMBL" id="VCDN01000003">
    <property type="protein sequence ID" value="MDX7985926.1"/>
    <property type="molecule type" value="Genomic_DNA"/>
</dbReference>
<name>A0ABU4S7F1_9GAMM</name>
<evidence type="ECO:0000259" key="1">
    <source>
        <dbReference type="Pfam" id="PF09278"/>
    </source>
</evidence>
<feature type="domain" description="Transcription regulator MerR DNA binding" evidence="1">
    <location>
        <begin position="12"/>
        <end position="72"/>
    </location>
</feature>
<reference evidence="3" key="1">
    <citation type="journal article" date="2024" name="Toxins">
        <title>Genome Sequence Analysis of Native Xenorhabdus Strains Isolated from Entomopathogenic Nematodes in Argentina.</title>
        <authorList>
            <person name="Palma L."/>
            <person name="Frizzo L."/>
            <person name="Kaiser S."/>
            <person name="Berry C."/>
            <person name="Caballero P."/>
            <person name="Bode H.B."/>
            <person name="Del Valle E.E."/>
        </authorList>
    </citation>
    <scope>NUCLEOTIDE SEQUENCE [LARGE SCALE GENOMIC DNA]</scope>
    <source>
        <strain evidence="3">12</strain>
    </source>
</reference>
<organism evidence="2 3">
    <name type="scientific">Xenorhabdus santafensis</name>
    <dbReference type="NCBI Taxonomy" id="2582833"/>
    <lineage>
        <taxon>Bacteria</taxon>
        <taxon>Pseudomonadati</taxon>
        <taxon>Pseudomonadota</taxon>
        <taxon>Gammaproteobacteria</taxon>
        <taxon>Enterobacterales</taxon>
        <taxon>Morganellaceae</taxon>
        <taxon>Xenorhabdus</taxon>
    </lineage>
</organism>
<dbReference type="InterPro" id="IPR009061">
    <property type="entry name" value="DNA-bd_dom_put_sf"/>
</dbReference>
<evidence type="ECO:0000313" key="2">
    <source>
        <dbReference type="EMBL" id="MDX7985926.1"/>
    </source>
</evidence>
<comment type="caution">
    <text evidence="2">The sequence shown here is derived from an EMBL/GenBank/DDBJ whole genome shotgun (WGS) entry which is preliminary data.</text>
</comment>
<accession>A0ABU4S7F1</accession>
<dbReference type="Pfam" id="PF09278">
    <property type="entry name" value="MerR-DNA-bind"/>
    <property type="match status" value="1"/>
</dbReference>
<sequence length="107" mass="11982">MLYCYCVCLCDLAIIKVAQSAGIPLKEIQETLCQFPPNSNLTVKQWQVISSQWRDTLNKCINMLTKLCNHLNSRIGCGCLSLTDCLLRNPHDISGEKVTVEIILKGI</sequence>
<proteinExistence type="predicted"/>
<protein>
    <recommendedName>
        <fullName evidence="1">Transcription regulator MerR DNA binding domain-containing protein</fullName>
    </recommendedName>
</protein>
<gene>
    <name evidence="2" type="ORF">FE392_01055</name>
</gene>
<dbReference type="InterPro" id="IPR015358">
    <property type="entry name" value="Tscrpt_reg_MerR_DNA-bd"/>
</dbReference>
<dbReference type="Proteomes" id="UP001271890">
    <property type="component" value="Unassembled WGS sequence"/>
</dbReference>
<dbReference type="SUPFAM" id="SSF46955">
    <property type="entry name" value="Putative DNA-binding domain"/>
    <property type="match status" value="1"/>
</dbReference>
<keyword evidence="3" id="KW-1185">Reference proteome</keyword>